<dbReference type="Pfam" id="PF02811">
    <property type="entry name" value="PHP"/>
    <property type="match status" value="1"/>
</dbReference>
<name>A0A6I1MPF0_9CLOT</name>
<evidence type="ECO:0000313" key="3">
    <source>
        <dbReference type="Proteomes" id="UP000430345"/>
    </source>
</evidence>
<dbReference type="PANTHER" id="PTHR42924:SF3">
    <property type="entry name" value="POLYMERASE_HISTIDINOL PHOSPHATASE N-TERMINAL DOMAIN-CONTAINING PROTEIN"/>
    <property type="match status" value="1"/>
</dbReference>
<dbReference type="Proteomes" id="UP000430345">
    <property type="component" value="Unassembled WGS sequence"/>
</dbReference>
<dbReference type="EMBL" id="WHJC01000153">
    <property type="protein sequence ID" value="MPQ44112.1"/>
    <property type="molecule type" value="Genomic_DNA"/>
</dbReference>
<dbReference type="InterPro" id="IPR004013">
    <property type="entry name" value="PHP_dom"/>
</dbReference>
<dbReference type="GO" id="GO:0004534">
    <property type="term" value="F:5'-3' RNA exonuclease activity"/>
    <property type="evidence" value="ECO:0007669"/>
    <property type="project" value="TreeGrafter"/>
</dbReference>
<dbReference type="SUPFAM" id="SSF89550">
    <property type="entry name" value="PHP domain-like"/>
    <property type="match status" value="1"/>
</dbReference>
<comment type="caution">
    <text evidence="2">The sequence shown here is derived from an EMBL/GenBank/DDBJ whole genome shotgun (WGS) entry which is preliminary data.</text>
</comment>
<organism evidence="2 3">
    <name type="scientific">Clostridium tarantellae</name>
    <dbReference type="NCBI Taxonomy" id="39493"/>
    <lineage>
        <taxon>Bacteria</taxon>
        <taxon>Bacillati</taxon>
        <taxon>Bacillota</taxon>
        <taxon>Clostridia</taxon>
        <taxon>Eubacteriales</taxon>
        <taxon>Clostridiaceae</taxon>
        <taxon>Clostridium</taxon>
    </lineage>
</organism>
<dbReference type="Gene3D" id="3.20.20.140">
    <property type="entry name" value="Metal-dependent hydrolases"/>
    <property type="match status" value="1"/>
</dbReference>
<dbReference type="GO" id="GO:0035312">
    <property type="term" value="F:5'-3' DNA exonuclease activity"/>
    <property type="evidence" value="ECO:0007669"/>
    <property type="project" value="TreeGrafter"/>
</dbReference>
<dbReference type="Gene3D" id="1.10.150.650">
    <property type="match status" value="1"/>
</dbReference>
<reference evidence="2 3" key="1">
    <citation type="submission" date="2019-10" db="EMBL/GenBank/DDBJ databases">
        <title>The Genome Sequence of Clostridium tarantellae Isolated from Fish Brain.</title>
        <authorList>
            <person name="Bano L."/>
            <person name="Kiel M."/>
            <person name="Sales G."/>
            <person name="Doxey A.C."/>
            <person name="Mansfield M.J."/>
            <person name="Schiavone M."/>
            <person name="Rossetto O."/>
            <person name="Pirazzini M."/>
            <person name="Dobrindt U."/>
            <person name="Montecucco C."/>
        </authorList>
    </citation>
    <scope>NUCLEOTIDE SEQUENCE [LARGE SCALE GENOMIC DNA]</scope>
    <source>
        <strain evidence="2 3">DSM 3997</strain>
    </source>
</reference>
<proteinExistence type="predicted"/>
<dbReference type="InterPro" id="IPR003141">
    <property type="entry name" value="Pol/His_phosphatase_N"/>
</dbReference>
<feature type="domain" description="Polymerase/histidinol phosphatase N-terminal" evidence="1">
    <location>
        <begin position="5"/>
        <end position="70"/>
    </location>
</feature>
<dbReference type="RefSeq" id="WP_327444890.1">
    <property type="nucleotide sequence ID" value="NZ_WHJC01000153.1"/>
</dbReference>
<dbReference type="SMART" id="SM00481">
    <property type="entry name" value="POLIIIAc"/>
    <property type="match status" value="1"/>
</dbReference>
<sequence>MNIKAEFHCHSTASDGTLSPRKLIEDAKLRGVELLCLTDHDITSGLEEAHKFAKKLNVRFIPGIELSCQHKDATVHILGYFKDDSYKNSEFQSFLNELKNSRIERAKKIVQNLNHYFNIELDYKKVLAKSKGVVARPHIAQCIIDAGYNYTWDEIFDKFIGNDSPAYVKNKKISIDEGITILKKFNAIVILAHPKLIKKVPIKEVLSFPFDGIEAIYYLNFKKETDFFISYAKRNNLLITCGSDFHGPHEDDSRHGTIGCMNMPTEDFERFLKVYYKN</sequence>
<dbReference type="CDD" id="cd07438">
    <property type="entry name" value="PHP_HisPPase_AMP"/>
    <property type="match status" value="1"/>
</dbReference>
<dbReference type="InterPro" id="IPR016195">
    <property type="entry name" value="Pol/histidinol_Pase-like"/>
</dbReference>
<evidence type="ECO:0000259" key="1">
    <source>
        <dbReference type="SMART" id="SM00481"/>
    </source>
</evidence>
<dbReference type="InterPro" id="IPR052018">
    <property type="entry name" value="PHP_domain"/>
</dbReference>
<accession>A0A6I1MPF0</accession>
<evidence type="ECO:0000313" key="2">
    <source>
        <dbReference type="EMBL" id="MPQ44112.1"/>
    </source>
</evidence>
<dbReference type="PANTHER" id="PTHR42924">
    <property type="entry name" value="EXONUCLEASE"/>
    <property type="match status" value="1"/>
</dbReference>
<keyword evidence="3" id="KW-1185">Reference proteome</keyword>
<gene>
    <name evidence="2" type="ORF">GBZ86_10100</name>
</gene>
<dbReference type="AlphaFoldDB" id="A0A6I1MPF0"/>
<protein>
    <submittedName>
        <fullName evidence="2">PHP domain-containing protein</fullName>
    </submittedName>
</protein>